<protein>
    <submittedName>
        <fullName evidence="2">Uncharacterized protein</fullName>
    </submittedName>
</protein>
<organism evidence="2">
    <name type="scientific">Arundo donax</name>
    <name type="common">Giant reed</name>
    <name type="synonym">Donax arundinaceus</name>
    <dbReference type="NCBI Taxonomy" id="35708"/>
    <lineage>
        <taxon>Eukaryota</taxon>
        <taxon>Viridiplantae</taxon>
        <taxon>Streptophyta</taxon>
        <taxon>Embryophyta</taxon>
        <taxon>Tracheophyta</taxon>
        <taxon>Spermatophyta</taxon>
        <taxon>Magnoliopsida</taxon>
        <taxon>Liliopsida</taxon>
        <taxon>Poales</taxon>
        <taxon>Poaceae</taxon>
        <taxon>PACMAD clade</taxon>
        <taxon>Arundinoideae</taxon>
        <taxon>Arundineae</taxon>
        <taxon>Arundo</taxon>
    </lineage>
</organism>
<evidence type="ECO:0000313" key="2">
    <source>
        <dbReference type="EMBL" id="JAD56591.1"/>
    </source>
</evidence>
<name>A0A0A9AZT7_ARUDO</name>
<evidence type="ECO:0000256" key="1">
    <source>
        <dbReference type="SAM" id="MobiDB-lite"/>
    </source>
</evidence>
<reference evidence="2" key="1">
    <citation type="submission" date="2014-09" db="EMBL/GenBank/DDBJ databases">
        <authorList>
            <person name="Magalhaes I.L.F."/>
            <person name="Oliveira U."/>
            <person name="Santos F.R."/>
            <person name="Vidigal T.H.D.A."/>
            <person name="Brescovit A.D."/>
            <person name="Santos A.J."/>
        </authorList>
    </citation>
    <scope>NUCLEOTIDE SEQUENCE</scope>
    <source>
        <tissue evidence="2">Shoot tissue taken approximately 20 cm above the soil surface</tissue>
    </source>
</reference>
<feature type="region of interest" description="Disordered" evidence="1">
    <location>
        <begin position="1"/>
        <end position="24"/>
    </location>
</feature>
<reference evidence="2" key="2">
    <citation type="journal article" date="2015" name="Data Brief">
        <title>Shoot transcriptome of the giant reed, Arundo donax.</title>
        <authorList>
            <person name="Barrero R.A."/>
            <person name="Guerrero F.D."/>
            <person name="Moolhuijzen P."/>
            <person name="Goolsby J.A."/>
            <person name="Tidwell J."/>
            <person name="Bellgard S.E."/>
            <person name="Bellgard M.I."/>
        </authorList>
    </citation>
    <scope>NUCLEOTIDE SEQUENCE</scope>
    <source>
        <tissue evidence="2">Shoot tissue taken approximately 20 cm above the soil surface</tissue>
    </source>
</reference>
<proteinExistence type="predicted"/>
<dbReference type="EMBL" id="GBRH01241304">
    <property type="protein sequence ID" value="JAD56591.1"/>
    <property type="molecule type" value="Transcribed_RNA"/>
</dbReference>
<accession>A0A0A9AZT7</accession>
<feature type="compositionally biased region" description="Polar residues" evidence="1">
    <location>
        <begin position="1"/>
        <end position="10"/>
    </location>
</feature>
<dbReference type="AlphaFoldDB" id="A0A0A9AZT7"/>
<sequence>MTWATSQQLKRSFHLPNNPEHDHSVHHETILHANLPWNF</sequence>